<feature type="region of interest" description="Disordered" evidence="1">
    <location>
        <begin position="45"/>
        <end position="108"/>
    </location>
</feature>
<dbReference type="Proteomes" id="UP001529510">
    <property type="component" value="Unassembled WGS sequence"/>
</dbReference>
<name>A0ABD0N1G9_CIRMR</name>
<evidence type="ECO:0000313" key="3">
    <source>
        <dbReference type="Proteomes" id="UP001529510"/>
    </source>
</evidence>
<feature type="compositionally biased region" description="Polar residues" evidence="1">
    <location>
        <begin position="58"/>
        <end position="71"/>
    </location>
</feature>
<protein>
    <submittedName>
        <fullName evidence="2">Uncharacterized protein</fullName>
    </submittedName>
</protein>
<evidence type="ECO:0000313" key="2">
    <source>
        <dbReference type="EMBL" id="KAL0155590.1"/>
    </source>
</evidence>
<sequence>RKAVKRHFKTLKAKVSHGRRIHKHPYKNRHQCLIVLNSSDVFEDEFENLPTDAPEPQNDPTDASEPQSSSDVFEDAFENLPTDAPEPQNDPTDASEPQSSSDVFEDEF</sequence>
<organism evidence="2 3">
    <name type="scientific">Cirrhinus mrigala</name>
    <name type="common">Mrigala</name>
    <dbReference type="NCBI Taxonomy" id="683832"/>
    <lineage>
        <taxon>Eukaryota</taxon>
        <taxon>Metazoa</taxon>
        <taxon>Chordata</taxon>
        <taxon>Craniata</taxon>
        <taxon>Vertebrata</taxon>
        <taxon>Euteleostomi</taxon>
        <taxon>Actinopterygii</taxon>
        <taxon>Neopterygii</taxon>
        <taxon>Teleostei</taxon>
        <taxon>Ostariophysi</taxon>
        <taxon>Cypriniformes</taxon>
        <taxon>Cyprinidae</taxon>
        <taxon>Labeoninae</taxon>
        <taxon>Labeonini</taxon>
        <taxon>Cirrhinus</taxon>
    </lineage>
</organism>
<accession>A0ABD0N1G9</accession>
<gene>
    <name evidence="2" type="ORF">M9458_049853</name>
</gene>
<feature type="non-terminal residue" evidence="2">
    <location>
        <position position="1"/>
    </location>
</feature>
<evidence type="ECO:0000256" key="1">
    <source>
        <dbReference type="SAM" id="MobiDB-lite"/>
    </source>
</evidence>
<reference evidence="2 3" key="1">
    <citation type="submission" date="2024-05" db="EMBL/GenBank/DDBJ databases">
        <title>Genome sequencing and assembly of Indian major carp, Cirrhinus mrigala (Hamilton, 1822).</title>
        <authorList>
            <person name="Mohindra V."/>
            <person name="Chowdhury L.M."/>
            <person name="Lal K."/>
            <person name="Jena J.K."/>
        </authorList>
    </citation>
    <scope>NUCLEOTIDE SEQUENCE [LARGE SCALE GENOMIC DNA]</scope>
    <source>
        <strain evidence="2">CM1030</strain>
        <tissue evidence="2">Blood</tissue>
    </source>
</reference>
<feature type="compositionally biased region" description="Polar residues" evidence="1">
    <location>
        <begin position="89"/>
        <end position="102"/>
    </location>
</feature>
<feature type="non-terminal residue" evidence="2">
    <location>
        <position position="108"/>
    </location>
</feature>
<feature type="region of interest" description="Disordered" evidence="1">
    <location>
        <begin position="1"/>
        <end position="23"/>
    </location>
</feature>
<dbReference type="EMBL" id="JAMKFB020000025">
    <property type="protein sequence ID" value="KAL0155590.1"/>
    <property type="molecule type" value="Genomic_DNA"/>
</dbReference>
<keyword evidence="3" id="KW-1185">Reference proteome</keyword>
<proteinExistence type="predicted"/>
<dbReference type="AlphaFoldDB" id="A0ABD0N1G9"/>
<comment type="caution">
    <text evidence="2">The sequence shown here is derived from an EMBL/GenBank/DDBJ whole genome shotgun (WGS) entry which is preliminary data.</text>
</comment>